<keyword evidence="5 7" id="KW-1133">Transmembrane helix</keyword>
<dbReference type="PANTHER" id="PTHR43738">
    <property type="entry name" value="ABC TRANSPORTER, MEMBRANE PROTEIN"/>
    <property type="match status" value="1"/>
</dbReference>
<dbReference type="Pfam" id="PF02687">
    <property type="entry name" value="FtsX"/>
    <property type="match status" value="1"/>
</dbReference>
<evidence type="ECO:0000256" key="6">
    <source>
        <dbReference type="ARBA" id="ARBA00023136"/>
    </source>
</evidence>
<dbReference type="RefSeq" id="WP_013652215.1">
    <property type="nucleotide sequence ID" value="NC_015259.1"/>
</dbReference>
<feature type="transmembrane region" description="Helical" evidence="7">
    <location>
        <begin position="357"/>
        <end position="378"/>
    </location>
</feature>
<reference evidence="9 10" key="1">
    <citation type="journal article" date="2011" name="J. Bacteriol.">
        <title>Complete genome sequence of Polymorphum gilvum SL003B-26A1T, a crude oil-degrading bacterium from oil-polluted saline soil.</title>
        <authorList>
            <person name="Li S.G."/>
            <person name="Tang Y.Q."/>
            <person name="Nie Y."/>
            <person name="Cai M."/>
            <person name="Wu X.L."/>
        </authorList>
    </citation>
    <scope>NUCLEOTIDE SEQUENCE [LARGE SCALE GENOMIC DNA]</scope>
    <source>
        <strain evidence="10">LMG 25793 / CGMCC 1.9160 / SL003B-26A1</strain>
    </source>
</reference>
<protein>
    <submittedName>
        <fullName evidence="9">Efflux ABC transporter, permease protein</fullName>
    </submittedName>
</protein>
<dbReference type="AlphaFoldDB" id="F2J391"/>
<dbReference type="InterPro" id="IPR003838">
    <property type="entry name" value="ABC3_permease_C"/>
</dbReference>
<dbReference type="STRING" id="991905.SL003B_1470"/>
<evidence type="ECO:0000256" key="3">
    <source>
        <dbReference type="ARBA" id="ARBA00022475"/>
    </source>
</evidence>
<dbReference type="NCBIfam" id="TIGR01185">
    <property type="entry name" value="devC"/>
    <property type="match status" value="1"/>
</dbReference>
<dbReference type="PANTHER" id="PTHR43738:SF1">
    <property type="entry name" value="HEMIN TRANSPORT SYSTEM PERMEASE PROTEIN HRTB-RELATED"/>
    <property type="match status" value="1"/>
</dbReference>
<dbReference type="KEGG" id="pgv:SL003B_1470"/>
<evidence type="ECO:0000256" key="5">
    <source>
        <dbReference type="ARBA" id="ARBA00022989"/>
    </source>
</evidence>
<keyword evidence="10" id="KW-1185">Reference proteome</keyword>
<keyword evidence="4 7" id="KW-0812">Transmembrane</keyword>
<evidence type="ECO:0000256" key="4">
    <source>
        <dbReference type="ARBA" id="ARBA00022692"/>
    </source>
</evidence>
<feature type="domain" description="ABC3 transporter permease C-terminal" evidence="8">
    <location>
        <begin position="274"/>
        <end position="386"/>
    </location>
</feature>
<dbReference type="GO" id="GO:0005886">
    <property type="term" value="C:plasma membrane"/>
    <property type="evidence" value="ECO:0007669"/>
    <property type="project" value="UniProtKB-SubCell"/>
</dbReference>
<comment type="subcellular location">
    <subcellularLocation>
        <location evidence="1">Cell membrane</location>
        <topology evidence="1">Multi-pass membrane protein</topology>
    </subcellularLocation>
</comment>
<organism evidence="9 10">
    <name type="scientific">Polymorphum gilvum (strain LMG 25793 / CGMCC 1.9160 / SL003B-26A1)</name>
    <dbReference type="NCBI Taxonomy" id="991905"/>
    <lineage>
        <taxon>Bacteria</taxon>
        <taxon>Pseudomonadati</taxon>
        <taxon>Pseudomonadota</taxon>
        <taxon>Alphaproteobacteria</taxon>
        <taxon>Rhodobacterales</taxon>
        <taxon>Paracoccaceae</taxon>
        <taxon>Polymorphum</taxon>
    </lineage>
</organism>
<accession>F2J391</accession>
<gene>
    <name evidence="9" type="ordered locus">SL003B_1470</name>
</gene>
<evidence type="ECO:0000256" key="2">
    <source>
        <dbReference type="ARBA" id="ARBA00022448"/>
    </source>
</evidence>
<dbReference type="eggNOG" id="COG0577">
    <property type="taxonomic scope" value="Bacteria"/>
</dbReference>
<evidence type="ECO:0000256" key="7">
    <source>
        <dbReference type="SAM" id="Phobius"/>
    </source>
</evidence>
<evidence type="ECO:0000256" key="1">
    <source>
        <dbReference type="ARBA" id="ARBA00004651"/>
    </source>
</evidence>
<sequence>MTTLLTLLLGRLPIGWLQLVHSPPRLAAAVAGVAFANILVLMQIGFLTALLHTIVLPYRMMSADILLSASDANTLSDGSNLPRQRMFQALAVPGVAGAREWYVAKLDWEAEPGKKVTLHVYGFDPTSRPLVLADGDRLMELLEVPDTAVIDTRTRTIDTGIFAGAAPSSPFQMEARGRTLSVVGTFALGGGFDADGYMIVSDQTFLRLFPDRIAGAPNHILLDVEPGADVAAVVSALRTRLPASDTRVNALAEAAAKDQSYQTTKRPIGIVFGFGLVIGILVGIIIVYQVLSTDVADHLSEYATLKAIGYRQRFFLGIVFEEAILLALLGFVPGLLISIGLYHAVTLKTGLPLEMDAPRAAAVLLGTIAMCALSGAVATRRLTGADPAELF</sequence>
<dbReference type="HOGENOM" id="CLU_000604_8_9_5"/>
<evidence type="ECO:0000313" key="9">
    <source>
        <dbReference type="EMBL" id="ADZ69898.1"/>
    </source>
</evidence>
<name>F2J391_POLGS</name>
<feature type="transmembrane region" description="Helical" evidence="7">
    <location>
        <begin position="38"/>
        <end position="58"/>
    </location>
</feature>
<dbReference type="PATRIC" id="fig|991905.3.peg.1512"/>
<keyword evidence="6 7" id="KW-0472">Membrane</keyword>
<proteinExistence type="predicted"/>
<evidence type="ECO:0000259" key="8">
    <source>
        <dbReference type="Pfam" id="PF02687"/>
    </source>
</evidence>
<feature type="transmembrane region" description="Helical" evidence="7">
    <location>
        <begin position="323"/>
        <end position="345"/>
    </location>
</feature>
<dbReference type="InterPro" id="IPR051125">
    <property type="entry name" value="ABC-4/HrtB_transporter"/>
</dbReference>
<dbReference type="OrthoDB" id="180999at2"/>
<dbReference type="InterPro" id="IPR005891">
    <property type="entry name" value="DevC"/>
</dbReference>
<dbReference type="EMBL" id="CP002568">
    <property type="protein sequence ID" value="ADZ69898.1"/>
    <property type="molecule type" value="Genomic_DNA"/>
</dbReference>
<dbReference type="PIRSF" id="PIRSF031773">
    <property type="entry name" value="DevC"/>
    <property type="match status" value="1"/>
</dbReference>
<feature type="transmembrane region" description="Helical" evidence="7">
    <location>
        <begin position="268"/>
        <end position="291"/>
    </location>
</feature>
<dbReference type="Proteomes" id="UP000008130">
    <property type="component" value="Chromosome"/>
</dbReference>
<keyword evidence="2" id="KW-0813">Transport</keyword>
<evidence type="ECO:0000313" key="10">
    <source>
        <dbReference type="Proteomes" id="UP000008130"/>
    </source>
</evidence>
<keyword evidence="3" id="KW-1003">Cell membrane</keyword>